<proteinExistence type="predicted"/>
<evidence type="ECO:0000313" key="2">
    <source>
        <dbReference type="EMBL" id="AFL84388.1"/>
    </source>
</evidence>
<evidence type="ECO:0000256" key="1">
    <source>
        <dbReference type="SAM" id="Phobius"/>
    </source>
</evidence>
<keyword evidence="3" id="KW-1185">Reference proteome</keyword>
<gene>
    <name evidence="2" type="ordered locus">Belba_1790</name>
</gene>
<feature type="transmembrane region" description="Helical" evidence="1">
    <location>
        <begin position="60"/>
        <end position="79"/>
    </location>
</feature>
<organism evidence="2 3">
    <name type="scientific">Belliella baltica (strain DSM 15883 / CIP 108006 / LMG 21964 / BA134)</name>
    <dbReference type="NCBI Taxonomy" id="866536"/>
    <lineage>
        <taxon>Bacteria</taxon>
        <taxon>Pseudomonadati</taxon>
        <taxon>Bacteroidota</taxon>
        <taxon>Cytophagia</taxon>
        <taxon>Cytophagales</taxon>
        <taxon>Cyclobacteriaceae</taxon>
        <taxon>Belliella</taxon>
    </lineage>
</organism>
<name>I3Z570_BELBD</name>
<sequence>MEGVVYTLGMLLILPILEIIILSGPFYLALKKKGWVMVVIIILVFVLEFAIGWFATNQRFALWMVVKLALSIGLFFLFYRKQMKF</sequence>
<dbReference type="AlphaFoldDB" id="I3Z570"/>
<dbReference type="RefSeq" id="WP_014772368.1">
    <property type="nucleotide sequence ID" value="NC_018010.1"/>
</dbReference>
<feature type="transmembrane region" description="Helical" evidence="1">
    <location>
        <begin position="6"/>
        <end position="28"/>
    </location>
</feature>
<evidence type="ECO:0000313" key="3">
    <source>
        <dbReference type="Proteomes" id="UP000006050"/>
    </source>
</evidence>
<accession>I3Z570</accession>
<dbReference type="Proteomes" id="UP000006050">
    <property type="component" value="Chromosome"/>
</dbReference>
<keyword evidence="1" id="KW-0472">Membrane</keyword>
<reference evidence="3" key="1">
    <citation type="submission" date="2012-06" db="EMBL/GenBank/DDBJ databases">
        <title>The complete genome of Belliella baltica DSM 15883.</title>
        <authorList>
            <person name="Lucas S."/>
            <person name="Copeland A."/>
            <person name="Lapidus A."/>
            <person name="Goodwin L."/>
            <person name="Pitluck S."/>
            <person name="Peters L."/>
            <person name="Mikhailova N."/>
            <person name="Davenport K."/>
            <person name="Kyrpides N."/>
            <person name="Mavromatis K."/>
            <person name="Pagani I."/>
            <person name="Ivanova N."/>
            <person name="Ovchinnikova G."/>
            <person name="Zeytun A."/>
            <person name="Detter J.C."/>
            <person name="Han C."/>
            <person name="Land M."/>
            <person name="Hauser L."/>
            <person name="Markowitz V."/>
            <person name="Cheng J.-F."/>
            <person name="Hugenholtz P."/>
            <person name="Woyke T."/>
            <person name="Wu D."/>
            <person name="Tindall B."/>
            <person name="Pomrenke H."/>
            <person name="Brambilla E."/>
            <person name="Klenk H.-P."/>
            <person name="Eisen J.A."/>
        </authorList>
    </citation>
    <scope>NUCLEOTIDE SEQUENCE [LARGE SCALE GENOMIC DNA]</scope>
    <source>
        <strain evidence="3">DSM 15883 / CIP 108006 / LMG 21964 / BA134</strain>
    </source>
</reference>
<feature type="transmembrane region" description="Helical" evidence="1">
    <location>
        <begin position="35"/>
        <end position="54"/>
    </location>
</feature>
<dbReference type="OrthoDB" id="10005735at2"/>
<dbReference type="EMBL" id="CP003281">
    <property type="protein sequence ID" value="AFL84388.1"/>
    <property type="molecule type" value="Genomic_DNA"/>
</dbReference>
<dbReference type="HOGENOM" id="CLU_2506042_0_0_10"/>
<dbReference type="KEGG" id="bbd:Belba_1790"/>
<protein>
    <submittedName>
        <fullName evidence="2">Uncharacterized protein</fullName>
    </submittedName>
</protein>
<keyword evidence="1" id="KW-1133">Transmembrane helix</keyword>
<keyword evidence="1" id="KW-0812">Transmembrane</keyword>